<evidence type="ECO:0000259" key="8">
    <source>
        <dbReference type="PROSITE" id="PS50075"/>
    </source>
</evidence>
<dbReference type="InterPro" id="IPR010071">
    <property type="entry name" value="AA_adenyl_dom"/>
</dbReference>
<dbReference type="Gene3D" id="3.30.559.10">
    <property type="entry name" value="Chloramphenicol acetyltransferase-like domain"/>
    <property type="match status" value="4"/>
</dbReference>
<evidence type="ECO:0000256" key="2">
    <source>
        <dbReference type="ARBA" id="ARBA00006432"/>
    </source>
</evidence>
<evidence type="ECO:0000256" key="5">
    <source>
        <dbReference type="ARBA" id="ARBA00022737"/>
    </source>
</evidence>
<dbReference type="Gene3D" id="2.30.38.10">
    <property type="entry name" value="Luciferase, Domain 3"/>
    <property type="match status" value="2"/>
</dbReference>
<dbReference type="InterPro" id="IPR006162">
    <property type="entry name" value="Ppantetheine_attach_site"/>
</dbReference>
<dbReference type="Gene3D" id="3.30.559.30">
    <property type="entry name" value="Nonribosomal peptide synthetase, condensation domain"/>
    <property type="match status" value="4"/>
</dbReference>
<dbReference type="InterPro" id="IPR042099">
    <property type="entry name" value="ANL_N_sf"/>
</dbReference>
<dbReference type="GO" id="GO:0008610">
    <property type="term" value="P:lipid biosynthetic process"/>
    <property type="evidence" value="ECO:0007669"/>
    <property type="project" value="UniProtKB-ARBA"/>
</dbReference>
<dbReference type="InterPro" id="IPR045851">
    <property type="entry name" value="AMP-bd_C_sf"/>
</dbReference>
<evidence type="ECO:0000313" key="10">
    <source>
        <dbReference type="Proteomes" id="UP000233786"/>
    </source>
</evidence>
<dbReference type="GO" id="GO:0044550">
    <property type="term" value="P:secondary metabolite biosynthetic process"/>
    <property type="evidence" value="ECO:0007669"/>
    <property type="project" value="UniProtKB-ARBA"/>
</dbReference>
<dbReference type="InterPro" id="IPR009081">
    <property type="entry name" value="PP-bd_ACP"/>
</dbReference>
<dbReference type="InterPro" id="IPR001031">
    <property type="entry name" value="Thioesterase"/>
</dbReference>
<dbReference type="Gene3D" id="3.40.50.1820">
    <property type="entry name" value="alpha/beta hydrolase"/>
    <property type="match status" value="1"/>
</dbReference>
<keyword evidence="6" id="KW-0045">Antibiotic biosynthesis</keyword>
<dbReference type="InterPro" id="IPR020806">
    <property type="entry name" value="PKS_PP-bd"/>
</dbReference>
<dbReference type="Gene3D" id="3.40.50.12780">
    <property type="entry name" value="N-terminal domain of ligase-like"/>
    <property type="match status" value="1"/>
</dbReference>
<dbReference type="PROSITE" id="PS50075">
    <property type="entry name" value="CARRIER"/>
    <property type="match status" value="3"/>
</dbReference>
<protein>
    <submittedName>
        <fullName evidence="9">Non-ribosomal peptide synthase protein (TIGR01720 family)/amino acid adenylation domain-containing protein</fullName>
    </submittedName>
</protein>
<dbReference type="GO" id="GO:0031177">
    <property type="term" value="F:phosphopantetheine binding"/>
    <property type="evidence" value="ECO:0007669"/>
    <property type="project" value="InterPro"/>
</dbReference>
<dbReference type="InterPro" id="IPR000873">
    <property type="entry name" value="AMP-dep_synth/lig_dom"/>
</dbReference>
<keyword evidence="10" id="KW-1185">Reference proteome</keyword>
<feature type="region of interest" description="Disordered" evidence="7">
    <location>
        <begin position="941"/>
        <end position="965"/>
    </location>
</feature>
<dbReference type="Gene3D" id="3.40.50.980">
    <property type="match status" value="4"/>
</dbReference>
<comment type="caution">
    <text evidence="9">The sequence shown here is derived from an EMBL/GenBank/DDBJ whole genome shotgun (WGS) entry which is preliminary data.</text>
</comment>
<dbReference type="NCBIfam" id="TIGR01733">
    <property type="entry name" value="AA-adenyl-dom"/>
    <property type="match status" value="3"/>
</dbReference>
<dbReference type="SUPFAM" id="SSF52777">
    <property type="entry name" value="CoA-dependent acyltransferases"/>
    <property type="match status" value="8"/>
</dbReference>
<dbReference type="Gene3D" id="1.10.1200.10">
    <property type="entry name" value="ACP-like"/>
    <property type="match status" value="2"/>
</dbReference>
<dbReference type="OrthoDB" id="2378856at2"/>
<keyword evidence="3" id="KW-0596">Phosphopantetheine</keyword>
<dbReference type="NCBIfam" id="NF003417">
    <property type="entry name" value="PRK04813.1"/>
    <property type="match status" value="3"/>
</dbReference>
<evidence type="ECO:0000256" key="7">
    <source>
        <dbReference type="SAM" id="MobiDB-lite"/>
    </source>
</evidence>
<dbReference type="Gene3D" id="3.30.300.30">
    <property type="match status" value="3"/>
</dbReference>
<dbReference type="InterPro" id="IPR020845">
    <property type="entry name" value="AMP-binding_CS"/>
</dbReference>
<dbReference type="SMART" id="SM00823">
    <property type="entry name" value="PKS_PP"/>
    <property type="match status" value="3"/>
</dbReference>
<dbReference type="InterPro" id="IPR001242">
    <property type="entry name" value="Condensation_dom"/>
</dbReference>
<dbReference type="SUPFAM" id="SSF56801">
    <property type="entry name" value="Acetyl-CoA synthetase-like"/>
    <property type="match status" value="3"/>
</dbReference>
<dbReference type="FunFam" id="1.10.1200.10:FF:000005">
    <property type="entry name" value="Nonribosomal peptide synthetase 1"/>
    <property type="match status" value="1"/>
</dbReference>
<dbReference type="GO" id="GO:0072330">
    <property type="term" value="P:monocarboxylic acid biosynthetic process"/>
    <property type="evidence" value="ECO:0007669"/>
    <property type="project" value="UniProtKB-ARBA"/>
</dbReference>
<feature type="domain" description="Carrier" evidence="8">
    <location>
        <begin position="964"/>
        <end position="1038"/>
    </location>
</feature>
<dbReference type="GO" id="GO:0005829">
    <property type="term" value="C:cytosol"/>
    <property type="evidence" value="ECO:0007669"/>
    <property type="project" value="TreeGrafter"/>
</dbReference>
<dbReference type="PANTHER" id="PTHR45527:SF1">
    <property type="entry name" value="FATTY ACID SYNTHASE"/>
    <property type="match status" value="1"/>
</dbReference>
<dbReference type="FunFam" id="3.30.300.30:FF:000010">
    <property type="entry name" value="Enterobactin synthetase component F"/>
    <property type="match status" value="1"/>
</dbReference>
<keyword evidence="5" id="KW-0677">Repeat</keyword>
<dbReference type="STRING" id="994479.GCA_000194155_03109"/>
<evidence type="ECO:0000256" key="4">
    <source>
        <dbReference type="ARBA" id="ARBA00022553"/>
    </source>
</evidence>
<accession>A0A2N3Y6B8</accession>
<dbReference type="InterPro" id="IPR010060">
    <property type="entry name" value="NRPS_synth"/>
</dbReference>
<dbReference type="CDD" id="cd05930">
    <property type="entry name" value="A_NRPS"/>
    <property type="match status" value="1"/>
</dbReference>
<dbReference type="Pfam" id="PF13193">
    <property type="entry name" value="AMP-binding_C"/>
    <property type="match status" value="3"/>
</dbReference>
<proteinExistence type="inferred from homology"/>
<gene>
    <name evidence="9" type="ORF">A8926_6563</name>
</gene>
<dbReference type="GO" id="GO:0017000">
    <property type="term" value="P:antibiotic biosynthetic process"/>
    <property type="evidence" value="ECO:0007669"/>
    <property type="project" value="UniProtKB-KW"/>
</dbReference>
<name>A0A2N3Y6B8_SACSN</name>
<dbReference type="InterPro" id="IPR025110">
    <property type="entry name" value="AMP-bd_C"/>
</dbReference>
<evidence type="ECO:0000313" key="9">
    <source>
        <dbReference type="EMBL" id="PKW18476.1"/>
    </source>
</evidence>
<dbReference type="PROSITE" id="PS00012">
    <property type="entry name" value="PHOSPHOPANTETHEINE"/>
    <property type="match status" value="2"/>
</dbReference>
<reference evidence="9" key="1">
    <citation type="submission" date="2017-12" db="EMBL/GenBank/DDBJ databases">
        <title>Sequencing the genomes of 1000 Actinobacteria strains.</title>
        <authorList>
            <person name="Klenk H.-P."/>
        </authorList>
    </citation>
    <scope>NUCLEOTIDE SEQUENCE [LARGE SCALE GENOMIC DNA]</scope>
    <source>
        <strain evidence="9">DSM 44228</strain>
    </source>
</reference>
<sequence>MTSHDQATELPVSEAQLGIWLAEQAGSASSSPYLWGEYAEITGPLEVGLLCTAVRLAAREAEAVNTTFTEASDGRPRQHLRQLEPAVAVHDLSGADDPHGAALSWMRAELDRPLELRDGPVHGAVVLRLAAQRHLLFQWAHHIALDGVGMTMLTTRIAVIYDHLHRGLPVPAGQWGGLAGLLAEEDGYRSSAEFDADRRWWHEHLADGPGFLSMAARPAAAAASSLRLTTTFGEAKFAELRAAADRFGRRWSRLVIAATALHTQAMSGSREVVLSLPVPGRFSGFSWTVPSMSANVLPLRLRLDPADTVAELLGQVCDRVRSVLAHQRYRGERLRREAGYSEDGRRFFGPVVNVQKFAYGLSFGDGTATVHNVAAPPSEDFSVVAYDRGDGLLRFDFDANPANHDRAVLAAARDRFLHLLEQLVRADPGTRIARLETTTPAERAPVRSAGTGAAGSAPAQDLVSRFAERVAAAPEAFAVRAPATGERLTYRELDARAEALAARLVAAGAGAESPVGLLVERSVGLVVAVLAVVRAGAAYMPLHRADGAHRLRSIADGADLALLITDEATAQDEFTGWFRNTGTVVDVAAGGGTAPVTAAAITPGRLACVMFTSGSTGTPKGVAITHENVVRLTEDRWWAEGAAERVLLHSPHAFDALTLELWVPLLTGGEVVLAPPGEADLQVLGEVVAGCGVTGLWLTAGLFDAVSQEAPGWLRGVRQVWTGGDVVPAAAVRRVRAVVPELVVVNGYGPTETTVFATRHVVDSEDATAVPIGAPIDGKRVHLLDAALRPVPLGAVGELYLAGFGLARGYLADPAATVQRFVACPYGAPGERMYRTGDLARWNPDGTLHFAGRGDGQVKLRGHRIETGEVDAALGRAEGVRQAATVLREGETGRRLVSYVVAEQADPAALRQHVAALLPPFMVPSQFVVVAELPLNRNGKLDRAALPDPAEDSAPQEAPTESPVPASAAEELLAGLFREVLGLAEVPPDRDFFALGGDSIKAIQLASRARRGGLELGTSDVFRHPTVAALAKRVGAAAPALPGPGAAVGPLPLTPIMHWLRERGGALAGFAQCATLRVPAVGEQGLRSVLSSLVRRHDALRLKLTAAGGLWNLQVAAQAGYDFARVDVRELAEQRRRELAGQWARRAQARLDIETGPAVSAVWLDAGGEPGTLVLAVHHLAVDGVSWRILLDDLREAGQVVLGGRSPRAEVAGTSFAQWARALPEHAREPGTQAEFPWWRQVAEVSGPSAQPGAESDRGHLSLQLPEEITAGLLEQATAVFGCSADTLLLSAFALAVADGPAVLVDVERHGREEFGGFDLSRTVGWFTTQFPVQLQPGAAWSQVQQDRRLLGEVVENVRAALGAVPRNGFGYGLLRYLNPQSAPVLAGGPRPRFGFNYLGRFDAGSDADWCPRPLAPVLGSSMPQDMRMVHLVELDCAVTDEPAGPRLTANWSWDGQLLGEREAAVLGERWFAVLGAMAEHAREGAGQRADTVLPLPPLAQGLLFHSMYDAQAADPYLVRFVFELTGELDEQRLREAVHALLRRHPQLSAAFRHDAEGVPVQVWPASFNIEWTRREDATAQEVSRFLDADRARRFDLAEAPVWRAALLGAGADRHVLVLSTHHIVIDGWSTPILINDLFALYAGAALPAPADYRRFLDWTRERDGAAHEEVWRTILSDVDGPTLVAPAAGRGAEDRGRVLDRLDAVGTDAVRRTAQRLGSTVSTVVQLAWAMLLGALTGRDDVVFGATVAGRPPELPGVEDVVGLLINTVPVRVRLDPRRTVAEALAALRDQQLAVLEHQHADLTRLQAIAGYGELFDTAVVFENYPSDDPDAHPVPGLRVTGVEVLDGTHYPLSLIVVPGDQLGFRLDHRLDVLGEAAARRLLRRLAAVLARIGATPHSRLGEITLLLPGEDLDTAAISPPGLQHAALPELFEVHAVAHPEAVAVSFGAERLTYGELNERANRLARLLIARGAGPERLVALALPRSLDLVVALLAALKSGAGYLPLDPEHPSERIRRTTADAEPVVIVSVRALRPVLPAHPGALLLDDPRTRAELAAAGAEALRVPVHPDHAAYVIYTSGSTGEPKGVVVSHRNVLRLLEVTDGLFGFGPDDVHALFHSCAFDVSVWELWSALGRGGRLVVVPGEVTRAPRALRDLLDAEGVTALSQTPSAFYQLAQEEPGGGLPALRHVVFAGEALDPARLRGWHGQQRPRLVNMYGITETTVHATWALLSDPAETRSVIGTALADLRLHLLDHALRPVPPGCPGEIYLGGPGVARGYLGRAGLTAARFVADPFGPAGARLYRSGDLARALPDGSLEYLGRVDLQVKVRGFRIEPAEVEHVLELHPSVARAVVLAQHDDTGGGRLVAYVVPTTEVDPAQLREHAAMLLPAHMVPAFVVAVAEIPLTANGKLDRAALPEPGSGRGRAAGRAPGGPLERFLCEAFAATLGIPEIGVQESFFDSGGHSLLATRLINRVRSGLGVELDIRTLFDAPTVAELAGHVARARTRDRPSLRPDRRPQHVPLSPAQRRLWFISGFDEFATTYNMRFAVRLDGPLSATALRAALGDVVARHESLRTVVAESDDGPWQQVRSPEQLRFEHVQVTEADLAARLAADSAHRFDLAAELPIRATLYEHGPGQHVLLVLLHHIAVDGWSLAPLARDLSTAYRARSTGRSPHWPTSPVQYADFTVWQQAIDAEPQLRHWTKVLAGAPELLPLPTDHPRPPVSAHRGETIEVALDAKLHAAVLRLAQDHDVSPFMVLHAAFAALLCRLGAGEDIPIGTPVAGRNDAALHDAVGCFVNTVVLRTDLSGRPSFSELLRRVRAADLDAFDHQEVPIERLVELLNPARSLGHHPLFQVMLAFQDTPSQEFDLPGISTEQVALHGESSRLDLLLSLRQNHTPTGMPEGITGVLEYDTELFAPDTARKLISRFELLLRAAADAPGTPIAELPVVSEQEHHWLVHGCNDTARQAPPTPLHELFAAQVARTPHAEAVLHDHAALTFRELDQRVREIAAQLTEHGIGPGALVASALPRTPDLLATMLAVMRTGAACLPCEPDWPAARTDAVLDDARPALVVGTDARGELSFTRPGRSPAPIATGTAYVIYTSGSTGRPKGVVVAHRAVVNLLAALAELLEVGARDRVLATAPAGFDMSVPEFYLGALTGAAVVLADRDTTRDPDALLELVERQRVTVMHATPSLWRTLAAGRPRALRGIRGVIGGEAVPGPLAERLRGLGVRLLACYGPTETTVWSSACPVEGRQREVVPLGRPLWNTACHVLDERLRPAPPGAVGELYISGLGVATGYLHRAALSAQRFVADPFGPPGTRMYRTGDLASRAPDGSLRFHGRADEQVKIRGHRVEPSEVEAALLGHPQVRAAAVTVHAHDAHDRRLVAHLVAPGVDLASVREHLRARLPGYMIPSRLLTCDELPLSANGKLLRDRLPTPAEDTAAEQSAAGEPDVAAPVRVLCEIFAEVLGTARVGPEENFFELGGHSLITAPLIARIRSRLGLRAKVRDVFEAGTPAALHRALTGPSAAGRHLLPLRSGGQAAPLYCVHPLSGLGWSYAGLLAHLDHDQPVYALQGDAGARPPGSIEEMAERYLQEIRSAHPRGPLHLLGWSFGGLVAHHMAIKARERDLQVGLLCLIDPPLGAEPAPIDAQRVYRILLTAIGHDDQPEGDLAFEAVSQLLRRDDGAFAAFTEAGIARTVATARHNAELLRGHRPGHYPGDAVHIAAEAGPGARAWRAHVGGELATYRIDLPHDRLMQPEHVGEIARIVRDHLTEQKGHGIP</sequence>
<dbReference type="Pfam" id="PF00550">
    <property type="entry name" value="PP-binding"/>
    <property type="match status" value="3"/>
</dbReference>
<dbReference type="SUPFAM" id="SSF47336">
    <property type="entry name" value="ACP-like"/>
    <property type="match status" value="3"/>
</dbReference>
<evidence type="ECO:0000256" key="6">
    <source>
        <dbReference type="ARBA" id="ARBA00023194"/>
    </source>
</evidence>
<feature type="region of interest" description="Disordered" evidence="7">
    <location>
        <begin position="436"/>
        <end position="456"/>
    </location>
</feature>
<feature type="domain" description="Carrier" evidence="8">
    <location>
        <begin position="2432"/>
        <end position="2507"/>
    </location>
</feature>
<dbReference type="CDD" id="cd19540">
    <property type="entry name" value="LCL_NRPS-like"/>
    <property type="match status" value="1"/>
</dbReference>
<comment type="cofactor">
    <cofactor evidence="1">
        <name>pantetheine 4'-phosphate</name>
        <dbReference type="ChEBI" id="CHEBI:47942"/>
    </cofactor>
</comment>
<comment type="similarity">
    <text evidence="2">Belongs to the ATP-dependent AMP-binding enzyme family.</text>
</comment>
<dbReference type="Proteomes" id="UP000233786">
    <property type="component" value="Unassembled WGS sequence"/>
</dbReference>
<dbReference type="GO" id="GO:0043041">
    <property type="term" value="P:amino acid activation for nonribosomal peptide biosynthetic process"/>
    <property type="evidence" value="ECO:0007669"/>
    <property type="project" value="TreeGrafter"/>
</dbReference>
<evidence type="ECO:0000256" key="3">
    <source>
        <dbReference type="ARBA" id="ARBA00022450"/>
    </source>
</evidence>
<dbReference type="FunFam" id="3.40.50.12780:FF:000012">
    <property type="entry name" value="Non-ribosomal peptide synthetase"/>
    <property type="match status" value="2"/>
</dbReference>
<dbReference type="InterPro" id="IPR023213">
    <property type="entry name" value="CAT-like_dom_sf"/>
</dbReference>
<dbReference type="FunFam" id="2.30.38.10:FF:000001">
    <property type="entry name" value="Non-ribosomal peptide synthetase PvdI"/>
    <property type="match status" value="2"/>
</dbReference>
<dbReference type="CDD" id="cd17643">
    <property type="entry name" value="A_NRPS_Cytc1-like"/>
    <property type="match status" value="1"/>
</dbReference>
<dbReference type="EMBL" id="PJNB01000001">
    <property type="protein sequence ID" value="PKW18476.1"/>
    <property type="molecule type" value="Genomic_DNA"/>
</dbReference>
<dbReference type="PROSITE" id="PS00455">
    <property type="entry name" value="AMP_BINDING"/>
    <property type="match status" value="3"/>
</dbReference>
<dbReference type="NCBIfam" id="TIGR01720">
    <property type="entry name" value="NRPS-para261"/>
    <property type="match status" value="1"/>
</dbReference>
<dbReference type="SUPFAM" id="SSF53474">
    <property type="entry name" value="alpha/beta-Hydrolases"/>
    <property type="match status" value="1"/>
</dbReference>
<dbReference type="Pfam" id="PF00501">
    <property type="entry name" value="AMP-binding"/>
    <property type="match status" value="3"/>
</dbReference>
<dbReference type="PANTHER" id="PTHR45527">
    <property type="entry name" value="NONRIBOSOMAL PEPTIDE SYNTHETASE"/>
    <property type="match status" value="1"/>
</dbReference>
<dbReference type="Pfam" id="PF00668">
    <property type="entry name" value="Condensation"/>
    <property type="match status" value="4"/>
</dbReference>
<dbReference type="InterPro" id="IPR036736">
    <property type="entry name" value="ACP-like_sf"/>
</dbReference>
<dbReference type="GO" id="GO:0003824">
    <property type="term" value="F:catalytic activity"/>
    <property type="evidence" value="ECO:0007669"/>
    <property type="project" value="InterPro"/>
</dbReference>
<dbReference type="Pfam" id="PF00975">
    <property type="entry name" value="Thioesterase"/>
    <property type="match status" value="1"/>
</dbReference>
<feature type="domain" description="Carrier" evidence="8">
    <location>
        <begin position="3459"/>
        <end position="3534"/>
    </location>
</feature>
<dbReference type="FunFam" id="3.40.50.980:FF:000001">
    <property type="entry name" value="Non-ribosomal peptide synthetase"/>
    <property type="match status" value="1"/>
</dbReference>
<organism evidence="9 10">
    <name type="scientific">Saccharopolyspora spinosa</name>
    <dbReference type="NCBI Taxonomy" id="60894"/>
    <lineage>
        <taxon>Bacteria</taxon>
        <taxon>Bacillati</taxon>
        <taxon>Actinomycetota</taxon>
        <taxon>Actinomycetes</taxon>
        <taxon>Pseudonocardiales</taxon>
        <taxon>Pseudonocardiaceae</taxon>
        <taxon>Saccharopolyspora</taxon>
    </lineage>
</organism>
<dbReference type="InterPro" id="IPR029058">
    <property type="entry name" value="AB_hydrolase_fold"/>
</dbReference>
<dbReference type="RefSeq" id="WP_101376869.1">
    <property type="nucleotide sequence ID" value="NZ_PJNB01000001.1"/>
</dbReference>
<dbReference type="FunFam" id="1.10.1200.10:FF:000016">
    <property type="entry name" value="Non-ribosomal peptide synthase"/>
    <property type="match status" value="1"/>
</dbReference>
<evidence type="ECO:0000256" key="1">
    <source>
        <dbReference type="ARBA" id="ARBA00001957"/>
    </source>
</evidence>
<keyword evidence="4" id="KW-0597">Phosphoprotein</keyword>